<dbReference type="InterPro" id="IPR005835">
    <property type="entry name" value="NTP_transferase_dom"/>
</dbReference>
<name>A0A8A7KE40_9FIRM</name>
<evidence type="ECO:0000313" key="10">
    <source>
        <dbReference type="EMBL" id="QTL97699.1"/>
    </source>
</evidence>
<dbReference type="EMBL" id="CP046640">
    <property type="protein sequence ID" value="QTL97699.1"/>
    <property type="molecule type" value="Genomic_DNA"/>
</dbReference>
<accession>A0A8A7KE40</accession>
<evidence type="ECO:0000313" key="11">
    <source>
        <dbReference type="Proteomes" id="UP000665020"/>
    </source>
</evidence>
<evidence type="ECO:0000256" key="6">
    <source>
        <dbReference type="ARBA" id="ARBA00023134"/>
    </source>
</evidence>
<evidence type="ECO:0000256" key="7">
    <source>
        <dbReference type="ARBA" id="ARBA00047343"/>
    </source>
</evidence>
<dbReference type="KEGG" id="ifn:GM661_06715"/>
<evidence type="ECO:0000256" key="4">
    <source>
        <dbReference type="ARBA" id="ARBA00022695"/>
    </source>
</evidence>
<dbReference type="SUPFAM" id="SSF53448">
    <property type="entry name" value="Nucleotide-diphospho-sugar transferases"/>
    <property type="match status" value="1"/>
</dbReference>
<dbReference type="SUPFAM" id="SSF159283">
    <property type="entry name" value="Guanosine diphospho-D-mannose pyrophosphorylase/mannose-6-phosphate isomerase linker domain"/>
    <property type="match status" value="1"/>
</dbReference>
<dbReference type="FunFam" id="3.90.550.10:FF:000046">
    <property type="entry name" value="Mannose-1-phosphate guanylyltransferase (GDP)"/>
    <property type="match status" value="1"/>
</dbReference>
<dbReference type="Pfam" id="PF00483">
    <property type="entry name" value="NTP_transferase"/>
    <property type="match status" value="1"/>
</dbReference>
<dbReference type="PANTHER" id="PTHR46390">
    <property type="entry name" value="MANNOSE-1-PHOSPHATE GUANYLYLTRANSFERASE"/>
    <property type="match status" value="1"/>
</dbReference>
<dbReference type="Pfam" id="PF22640">
    <property type="entry name" value="ManC_GMP_beta-helix"/>
    <property type="match status" value="1"/>
</dbReference>
<keyword evidence="4" id="KW-0548">Nucleotidyltransferase</keyword>
<comment type="similarity">
    <text evidence="1">Belongs to the mannose-6-phosphate isomerase type 2 family.</text>
</comment>
<evidence type="ECO:0000256" key="3">
    <source>
        <dbReference type="ARBA" id="ARBA00022679"/>
    </source>
</evidence>
<dbReference type="GO" id="GO:0004475">
    <property type="term" value="F:mannose-1-phosphate guanylyltransferase (GTP) activity"/>
    <property type="evidence" value="ECO:0007669"/>
    <property type="project" value="UniProtKB-EC"/>
</dbReference>
<dbReference type="InterPro" id="IPR049577">
    <property type="entry name" value="GMPP_N"/>
</dbReference>
<dbReference type="Gene3D" id="3.90.550.10">
    <property type="entry name" value="Spore Coat Polysaccharide Biosynthesis Protein SpsA, Chain A"/>
    <property type="match status" value="1"/>
</dbReference>
<keyword evidence="11" id="KW-1185">Reference proteome</keyword>
<feature type="domain" description="Nucleotidyl transferase" evidence="8">
    <location>
        <begin position="5"/>
        <end position="279"/>
    </location>
</feature>
<keyword evidence="6" id="KW-0342">GTP-binding</keyword>
<organism evidence="10 11">
    <name type="scientific">Iocasia fonsfrigidae</name>
    <dbReference type="NCBI Taxonomy" id="2682810"/>
    <lineage>
        <taxon>Bacteria</taxon>
        <taxon>Bacillati</taxon>
        <taxon>Bacillota</taxon>
        <taxon>Clostridia</taxon>
        <taxon>Halanaerobiales</taxon>
        <taxon>Halanaerobiaceae</taxon>
        <taxon>Iocasia</taxon>
    </lineage>
</organism>
<feature type="domain" description="MannoseP isomerase/GMP-like beta-helix" evidence="9">
    <location>
        <begin position="294"/>
        <end position="348"/>
    </location>
</feature>
<dbReference type="EC" id="2.7.7.13" evidence="2"/>
<evidence type="ECO:0000259" key="9">
    <source>
        <dbReference type="Pfam" id="PF22640"/>
    </source>
</evidence>
<evidence type="ECO:0000256" key="2">
    <source>
        <dbReference type="ARBA" id="ARBA00012387"/>
    </source>
</evidence>
<dbReference type="InterPro" id="IPR051161">
    <property type="entry name" value="Mannose-6P_isomerase_type2"/>
</dbReference>
<evidence type="ECO:0000259" key="8">
    <source>
        <dbReference type="Pfam" id="PF00483"/>
    </source>
</evidence>
<dbReference type="GO" id="GO:0005525">
    <property type="term" value="F:GTP binding"/>
    <property type="evidence" value="ECO:0007669"/>
    <property type="project" value="UniProtKB-KW"/>
</dbReference>
<dbReference type="InterPro" id="IPR029044">
    <property type="entry name" value="Nucleotide-diphossugar_trans"/>
</dbReference>
<gene>
    <name evidence="10" type="ORF">GM661_06715</name>
</gene>
<dbReference type="InterPro" id="IPR054566">
    <property type="entry name" value="ManC/GMP-like_b-helix"/>
</dbReference>
<dbReference type="Proteomes" id="UP000665020">
    <property type="component" value="Chromosome"/>
</dbReference>
<dbReference type="CDD" id="cd02509">
    <property type="entry name" value="GDP-M1P_Guanylyltransferase"/>
    <property type="match status" value="1"/>
</dbReference>
<evidence type="ECO:0000256" key="5">
    <source>
        <dbReference type="ARBA" id="ARBA00022741"/>
    </source>
</evidence>
<reference evidence="10" key="1">
    <citation type="submission" date="2019-12" db="EMBL/GenBank/DDBJ databases">
        <authorList>
            <person name="zhang j."/>
            <person name="sun C.M."/>
        </authorList>
    </citation>
    <scope>NUCLEOTIDE SEQUENCE</scope>
    <source>
        <strain evidence="10">NS-1</strain>
    </source>
</reference>
<dbReference type="PANTHER" id="PTHR46390:SF1">
    <property type="entry name" value="MANNOSE-1-PHOSPHATE GUANYLYLTRANSFERASE"/>
    <property type="match status" value="1"/>
</dbReference>
<keyword evidence="3 10" id="KW-0808">Transferase</keyword>
<dbReference type="AlphaFoldDB" id="A0A8A7KE40"/>
<comment type="catalytic activity">
    <reaction evidence="7">
        <text>alpha-D-mannose 1-phosphate + GTP + H(+) = GDP-alpha-D-mannose + diphosphate</text>
        <dbReference type="Rhea" id="RHEA:15229"/>
        <dbReference type="ChEBI" id="CHEBI:15378"/>
        <dbReference type="ChEBI" id="CHEBI:33019"/>
        <dbReference type="ChEBI" id="CHEBI:37565"/>
        <dbReference type="ChEBI" id="CHEBI:57527"/>
        <dbReference type="ChEBI" id="CHEBI:58409"/>
        <dbReference type="EC" id="2.7.7.13"/>
    </reaction>
</comment>
<protein>
    <recommendedName>
        <fullName evidence="2">mannose-1-phosphate guanylyltransferase</fullName>
        <ecNumber evidence="2">2.7.7.13</ecNumber>
    </recommendedName>
</protein>
<proteinExistence type="inferred from homology"/>
<evidence type="ECO:0000256" key="1">
    <source>
        <dbReference type="ARBA" id="ARBA00006115"/>
    </source>
</evidence>
<keyword evidence="5" id="KW-0547">Nucleotide-binding</keyword>
<dbReference type="RefSeq" id="WP_230869321.1">
    <property type="nucleotide sequence ID" value="NZ_CP046640.1"/>
</dbReference>
<dbReference type="GO" id="GO:0009298">
    <property type="term" value="P:GDP-mannose biosynthetic process"/>
    <property type="evidence" value="ECO:0007669"/>
    <property type="project" value="TreeGrafter"/>
</dbReference>
<sequence>MINVLILAGGEGTRFWPLSRRNRPKQFVQLLDNQKNMLQQTVERINNLVPIENIFIATNTDYKQKIQEQVKEIKAENIIIEPLKRNTAAAIGLSALFIESKYPGSIMIVLPIDHLINDEVNFIETIKRAIEVASSGEKLVTLGIKPTYPETGYGYIHIGQIDQDFTYQVFKVKRFIEKPDRAKAETFLKTGNYFWNSGIFIWQNQVILESIKKNIPQLYDSLQKIKRVINTDWFGKVILEEFKELTAVSIDSGILEKVDNVYVLPGYFAWGDLGNLLGLKYVKEQDERCNTIIGKHLGVDTENSIIYNQDKLITTIGLKNMIIINTEDVILICDKKRAQEVKKIREKLEKCGLIEYL</sequence>